<evidence type="ECO:0000313" key="4">
    <source>
        <dbReference type="Proteomes" id="UP000436088"/>
    </source>
</evidence>
<keyword evidence="4" id="KW-1185">Reference proteome</keyword>
<dbReference type="InterPro" id="IPR050425">
    <property type="entry name" value="NAD(P)_dehydrat-like"/>
</dbReference>
<evidence type="ECO:0000256" key="2">
    <source>
        <dbReference type="ARBA" id="ARBA00023002"/>
    </source>
</evidence>
<dbReference type="PANTHER" id="PTHR10366:SF563">
    <property type="entry name" value="CINNAMOYL-COA REDUCTASE 16"/>
    <property type="match status" value="1"/>
</dbReference>
<proteinExistence type="predicted"/>
<dbReference type="GO" id="GO:0016616">
    <property type="term" value="F:oxidoreductase activity, acting on the CH-OH group of donors, NAD or NADP as acceptor"/>
    <property type="evidence" value="ECO:0007669"/>
    <property type="project" value="TreeGrafter"/>
</dbReference>
<protein>
    <submittedName>
        <fullName evidence="3">Uncharacterized protein</fullName>
    </submittedName>
</protein>
<dbReference type="Proteomes" id="UP000436088">
    <property type="component" value="Unassembled WGS sequence"/>
</dbReference>
<accession>A0A6A2WL18</accession>
<evidence type="ECO:0000313" key="3">
    <source>
        <dbReference type="EMBL" id="KAE8660443.1"/>
    </source>
</evidence>
<reference evidence="3" key="1">
    <citation type="submission" date="2019-09" db="EMBL/GenBank/DDBJ databases">
        <title>Draft genome information of white flower Hibiscus syriacus.</title>
        <authorList>
            <person name="Kim Y.-M."/>
        </authorList>
    </citation>
    <scope>NUCLEOTIDE SEQUENCE [LARGE SCALE GENOMIC DNA]</scope>
    <source>
        <strain evidence="3">YM2019G1</strain>
    </source>
</reference>
<keyword evidence="2" id="KW-0560">Oxidoreductase</keyword>
<dbReference type="AlphaFoldDB" id="A0A6A2WL18"/>
<evidence type="ECO:0000256" key="1">
    <source>
        <dbReference type="ARBA" id="ARBA00022857"/>
    </source>
</evidence>
<keyword evidence="1" id="KW-0521">NADP</keyword>
<organism evidence="3 4">
    <name type="scientific">Hibiscus syriacus</name>
    <name type="common">Rose of Sharon</name>
    <dbReference type="NCBI Taxonomy" id="106335"/>
    <lineage>
        <taxon>Eukaryota</taxon>
        <taxon>Viridiplantae</taxon>
        <taxon>Streptophyta</taxon>
        <taxon>Embryophyta</taxon>
        <taxon>Tracheophyta</taxon>
        <taxon>Spermatophyta</taxon>
        <taxon>Magnoliopsida</taxon>
        <taxon>eudicotyledons</taxon>
        <taxon>Gunneridae</taxon>
        <taxon>Pentapetalae</taxon>
        <taxon>rosids</taxon>
        <taxon>malvids</taxon>
        <taxon>Malvales</taxon>
        <taxon>Malvaceae</taxon>
        <taxon>Malvoideae</taxon>
        <taxon>Hibiscus</taxon>
    </lineage>
</organism>
<comment type="caution">
    <text evidence="3">The sequence shown here is derived from an EMBL/GenBank/DDBJ whole genome shotgun (WGS) entry which is preliminary data.</text>
</comment>
<dbReference type="InterPro" id="IPR036291">
    <property type="entry name" value="NAD(P)-bd_dom_sf"/>
</dbReference>
<dbReference type="Gene3D" id="3.40.50.720">
    <property type="entry name" value="NAD(P)-binding Rossmann-like Domain"/>
    <property type="match status" value="2"/>
</dbReference>
<name>A0A6A2WL18_HIBSY</name>
<dbReference type="PANTHER" id="PTHR10366">
    <property type="entry name" value="NAD DEPENDENT EPIMERASE/DEHYDRATASE"/>
    <property type="match status" value="1"/>
</dbReference>
<gene>
    <name evidence="3" type="ORF">F3Y22_tig00116951pilonHSYRG00155</name>
</gene>
<dbReference type="SUPFAM" id="SSF51735">
    <property type="entry name" value="NAD(P)-binding Rossmann-fold domains"/>
    <property type="match status" value="1"/>
</dbReference>
<dbReference type="EMBL" id="VEPZ02001731">
    <property type="protein sequence ID" value="KAE8660443.1"/>
    <property type="molecule type" value="Genomic_DNA"/>
</dbReference>
<sequence>MEADKGSVCVTGGTGFIASWLIKRLLEEVYAIRTTVRADSVGIKGVFYVATPLDFENKETEEILTERAISGTLGILKDLDIMDESFWSDVGFVRCKTTPNFGFYITSKTFTERVALEFGAQHGLHVVTVIPSLVVGPFICSKFPGSVRSSLALILATDNALQEQQA</sequence>